<accession>A0AAV4R5R4</accession>
<evidence type="ECO:0000313" key="1">
    <source>
        <dbReference type="EMBL" id="GIY15590.1"/>
    </source>
</evidence>
<sequence length="137" mass="15418">MECIFAHFSKKYRTKPGQLLVICGHCSAIGPEISLRILVGVAKPAGDIKVRIELFISFHSSIQLQILVHFLNNLVVSCWFLGEMSEHHRLDEGMRSDLVSDDSVLLNLAPMRAYPWGAQDAPRFTLFLLAYELLSCT</sequence>
<organism evidence="1 2">
    <name type="scientific">Caerostris extrusa</name>
    <name type="common">Bark spider</name>
    <name type="synonym">Caerostris bankana</name>
    <dbReference type="NCBI Taxonomy" id="172846"/>
    <lineage>
        <taxon>Eukaryota</taxon>
        <taxon>Metazoa</taxon>
        <taxon>Ecdysozoa</taxon>
        <taxon>Arthropoda</taxon>
        <taxon>Chelicerata</taxon>
        <taxon>Arachnida</taxon>
        <taxon>Araneae</taxon>
        <taxon>Araneomorphae</taxon>
        <taxon>Entelegynae</taxon>
        <taxon>Araneoidea</taxon>
        <taxon>Araneidae</taxon>
        <taxon>Caerostris</taxon>
    </lineage>
</organism>
<gene>
    <name evidence="1" type="ORF">CEXT_602821</name>
</gene>
<protein>
    <submittedName>
        <fullName evidence="1">Uncharacterized protein</fullName>
    </submittedName>
</protein>
<dbReference type="AlphaFoldDB" id="A0AAV4R5R4"/>
<evidence type="ECO:0000313" key="2">
    <source>
        <dbReference type="Proteomes" id="UP001054945"/>
    </source>
</evidence>
<proteinExistence type="predicted"/>
<dbReference type="Proteomes" id="UP001054945">
    <property type="component" value="Unassembled WGS sequence"/>
</dbReference>
<reference evidence="1 2" key="1">
    <citation type="submission" date="2021-06" db="EMBL/GenBank/DDBJ databases">
        <title>Caerostris extrusa draft genome.</title>
        <authorList>
            <person name="Kono N."/>
            <person name="Arakawa K."/>
        </authorList>
    </citation>
    <scope>NUCLEOTIDE SEQUENCE [LARGE SCALE GENOMIC DNA]</scope>
</reference>
<dbReference type="EMBL" id="BPLR01007251">
    <property type="protein sequence ID" value="GIY15590.1"/>
    <property type="molecule type" value="Genomic_DNA"/>
</dbReference>
<name>A0AAV4R5R4_CAEEX</name>
<keyword evidence="2" id="KW-1185">Reference proteome</keyword>
<comment type="caution">
    <text evidence="1">The sequence shown here is derived from an EMBL/GenBank/DDBJ whole genome shotgun (WGS) entry which is preliminary data.</text>
</comment>